<accession>A0A4T0FFU8</accession>
<keyword evidence="3" id="KW-0479">Metal-binding</keyword>
<dbReference type="GO" id="GO:0005737">
    <property type="term" value="C:cytoplasm"/>
    <property type="evidence" value="ECO:0007669"/>
    <property type="project" value="TreeGrafter"/>
</dbReference>
<dbReference type="SUPFAM" id="SSF52402">
    <property type="entry name" value="Adenine nucleotide alpha hydrolases-like"/>
    <property type="match status" value="1"/>
</dbReference>
<name>A0A4T0FFU8_WALIC</name>
<comment type="pathway">
    <text evidence="7">Sulfur metabolism; hydrogen sulfide biosynthesis; sulfite from sulfate.</text>
</comment>
<keyword evidence="2" id="KW-0963">Cytoplasm</keyword>
<dbReference type="Pfam" id="PF01507">
    <property type="entry name" value="PAPS_reduct"/>
    <property type="match status" value="1"/>
</dbReference>
<comment type="caution">
    <text evidence="10">The sequence shown here is derived from an EMBL/GenBank/DDBJ whole genome shotgun (WGS) entry which is preliminary data.</text>
</comment>
<dbReference type="PIRSF" id="PIRSF000857">
    <property type="entry name" value="PAPS_reductase"/>
    <property type="match status" value="1"/>
</dbReference>
<dbReference type="FunFam" id="3.40.50.620:FF:000136">
    <property type="entry name" value="Probable phosphoadenosine phosphosulfate reductase"/>
    <property type="match status" value="1"/>
</dbReference>
<dbReference type="EMBL" id="SPOI01000019">
    <property type="protein sequence ID" value="TIB40219.1"/>
    <property type="molecule type" value="Genomic_DNA"/>
</dbReference>
<evidence type="ECO:0000313" key="11">
    <source>
        <dbReference type="Proteomes" id="UP000310689"/>
    </source>
</evidence>
<keyword evidence="6" id="KW-0411">Iron-sulfur</keyword>
<dbReference type="Gene3D" id="3.40.50.620">
    <property type="entry name" value="HUPs"/>
    <property type="match status" value="1"/>
</dbReference>
<dbReference type="NCBIfam" id="NF002537">
    <property type="entry name" value="PRK02090.1"/>
    <property type="match status" value="1"/>
</dbReference>
<dbReference type="GO" id="GO:0051536">
    <property type="term" value="F:iron-sulfur cluster binding"/>
    <property type="evidence" value="ECO:0007669"/>
    <property type="project" value="UniProtKB-KW"/>
</dbReference>
<dbReference type="InterPro" id="IPR002500">
    <property type="entry name" value="PAPS_reduct_dom"/>
</dbReference>
<reference evidence="10 11" key="1">
    <citation type="submission" date="2019-03" db="EMBL/GenBank/DDBJ databases">
        <title>Sequencing 23 genomes of Wallemia ichthyophaga.</title>
        <authorList>
            <person name="Gostincar C."/>
        </authorList>
    </citation>
    <scope>NUCLEOTIDE SEQUENCE [LARGE SCALE GENOMIC DNA]</scope>
    <source>
        <strain evidence="10 11">EXF-6200</strain>
    </source>
</reference>
<proteinExistence type="inferred from homology"/>
<feature type="compositionally biased region" description="Basic and acidic residues" evidence="8">
    <location>
        <begin position="221"/>
        <end position="236"/>
    </location>
</feature>
<evidence type="ECO:0000259" key="9">
    <source>
        <dbReference type="Pfam" id="PF01507"/>
    </source>
</evidence>
<dbReference type="GO" id="GO:0046872">
    <property type="term" value="F:metal ion binding"/>
    <property type="evidence" value="ECO:0007669"/>
    <property type="project" value="UniProtKB-KW"/>
</dbReference>
<dbReference type="InterPro" id="IPR004511">
    <property type="entry name" value="PAPS/APS_Rdtase"/>
</dbReference>
<dbReference type="PANTHER" id="PTHR46509">
    <property type="entry name" value="PHOSPHOADENOSINE PHOSPHOSULFATE REDUCTASE"/>
    <property type="match status" value="1"/>
</dbReference>
<dbReference type="AlphaFoldDB" id="A0A4T0FFU8"/>
<evidence type="ECO:0000256" key="6">
    <source>
        <dbReference type="ARBA" id="ARBA00023014"/>
    </source>
</evidence>
<dbReference type="GO" id="GO:0019379">
    <property type="term" value="P:sulfate assimilation, phosphoadenylyl sulfate reduction by phosphoadenylyl-sulfate reductase (thioredoxin)"/>
    <property type="evidence" value="ECO:0007669"/>
    <property type="project" value="InterPro"/>
</dbReference>
<evidence type="ECO:0000256" key="1">
    <source>
        <dbReference type="ARBA" id="ARBA00009732"/>
    </source>
</evidence>
<sequence>MISQSQLEAANQQLSNASPQEILEWAMDNLDGLYQTTAFGLTGTIAVDMISKISKARGTAHAVDLIFLDTLYHFDETIDLARTVSEKYSAKLHNYIPNGVNNVKQFEVLYGKELWISDEDMYDFAVKVEPARRAYEELGVKAVLTGRRRSQGGERAAIPAIEIDETGLIKVNPLASWTFEQVKAYADNNKVPYNALLDKGYKSVGDWHSTKAPSGVATSDADERSGRWSDKGGQKTECGLHKDFFVMKRAFEKRKREMDLAKKDAQVGVKVQA</sequence>
<evidence type="ECO:0000256" key="4">
    <source>
        <dbReference type="ARBA" id="ARBA00023002"/>
    </source>
</evidence>
<dbReference type="GO" id="GO:0004604">
    <property type="term" value="F:phosphoadenylyl-sulfate reductase (thioredoxin) activity"/>
    <property type="evidence" value="ECO:0007669"/>
    <property type="project" value="InterPro"/>
</dbReference>
<evidence type="ECO:0000256" key="8">
    <source>
        <dbReference type="SAM" id="MobiDB-lite"/>
    </source>
</evidence>
<dbReference type="InterPro" id="IPR014729">
    <property type="entry name" value="Rossmann-like_a/b/a_fold"/>
</dbReference>
<evidence type="ECO:0000256" key="2">
    <source>
        <dbReference type="ARBA" id="ARBA00022490"/>
    </source>
</evidence>
<protein>
    <recommendedName>
        <fullName evidence="9">Phosphoadenosine phosphosulphate reductase domain-containing protein</fullName>
    </recommendedName>
</protein>
<feature type="domain" description="Phosphoadenosine phosphosulphate reductase" evidence="9">
    <location>
        <begin position="34"/>
        <end position="211"/>
    </location>
</feature>
<organism evidence="10 11">
    <name type="scientific">Wallemia ichthyophaga</name>
    <dbReference type="NCBI Taxonomy" id="245174"/>
    <lineage>
        <taxon>Eukaryota</taxon>
        <taxon>Fungi</taxon>
        <taxon>Dikarya</taxon>
        <taxon>Basidiomycota</taxon>
        <taxon>Wallemiomycotina</taxon>
        <taxon>Wallemiomycetes</taxon>
        <taxon>Wallemiales</taxon>
        <taxon>Wallemiaceae</taxon>
        <taxon>Wallemia</taxon>
    </lineage>
</organism>
<comment type="similarity">
    <text evidence="1">Belongs to the PAPS reductase family. CysH subfamily.</text>
</comment>
<evidence type="ECO:0000256" key="3">
    <source>
        <dbReference type="ARBA" id="ARBA00022723"/>
    </source>
</evidence>
<dbReference type="PANTHER" id="PTHR46509:SF1">
    <property type="entry name" value="PHOSPHOADENOSINE PHOSPHOSULFATE REDUCTASE"/>
    <property type="match status" value="1"/>
</dbReference>
<gene>
    <name evidence="10" type="ORF">E3P86_00760</name>
</gene>
<keyword evidence="5" id="KW-0408">Iron</keyword>
<dbReference type="Proteomes" id="UP000310689">
    <property type="component" value="Unassembled WGS sequence"/>
</dbReference>
<feature type="region of interest" description="Disordered" evidence="8">
    <location>
        <begin position="211"/>
        <end position="236"/>
    </location>
</feature>
<evidence type="ECO:0000313" key="10">
    <source>
        <dbReference type="EMBL" id="TIB40219.1"/>
    </source>
</evidence>
<dbReference type="HAMAP" id="MF_00063">
    <property type="entry name" value="CysH"/>
    <property type="match status" value="1"/>
</dbReference>
<dbReference type="CDD" id="cd23945">
    <property type="entry name" value="PAPS_reductase"/>
    <property type="match status" value="1"/>
</dbReference>
<keyword evidence="4" id="KW-0560">Oxidoreductase</keyword>
<evidence type="ECO:0000256" key="7">
    <source>
        <dbReference type="ARBA" id="ARBA00024327"/>
    </source>
</evidence>
<evidence type="ECO:0000256" key="5">
    <source>
        <dbReference type="ARBA" id="ARBA00023004"/>
    </source>
</evidence>
<dbReference type="NCBIfam" id="TIGR00434">
    <property type="entry name" value="cysH"/>
    <property type="match status" value="1"/>
</dbReference>